<dbReference type="AlphaFoldDB" id="A0A0C3L137"/>
<dbReference type="OrthoDB" id="3330731at2759"/>
<evidence type="ECO:0000313" key="2">
    <source>
        <dbReference type="EMBL" id="KIO15457.1"/>
    </source>
</evidence>
<dbReference type="EMBL" id="KN824058">
    <property type="protein sequence ID" value="KIO15457.1"/>
    <property type="molecule type" value="Genomic_DNA"/>
</dbReference>
<proteinExistence type="predicted"/>
<protein>
    <submittedName>
        <fullName evidence="2">Uncharacterized protein</fullName>
    </submittedName>
</protein>
<gene>
    <name evidence="2" type="ORF">M407DRAFT_34966</name>
</gene>
<feature type="compositionally biased region" description="Basic and acidic residues" evidence="1">
    <location>
        <begin position="153"/>
        <end position="164"/>
    </location>
</feature>
<feature type="compositionally biased region" description="Low complexity" evidence="1">
    <location>
        <begin position="211"/>
        <end position="229"/>
    </location>
</feature>
<sequence length="285" mass="32669">MRLEWLLHNFNVVHFVNWSSNVYNRIRSELYLSLPTIMDDANVHGSDQIPGNRLSISMGEPNVWHIEDRVLKKTFYLWNHLATDYSFNIKEWYKLETAVQDYTRSQYERIPGSYSSDSSCEDEITTNRMLTYPKTAAPRKRGKGKIRQLTFEELKAKKESKSDSDSDSGIPEVLRRSPRPYSCGQNGQHSPVNLRSSLKERDRTDDDSDDVPSLVYVSSNESSSSENTSIKSPTGYTSDEPMDDESNEIRIAGDDSIDEEGYYRRPRDVPILASSVLASLMDQRT</sequence>
<accession>A0A0C3L137</accession>
<evidence type="ECO:0000256" key="1">
    <source>
        <dbReference type="SAM" id="MobiDB-lite"/>
    </source>
</evidence>
<reference evidence="3" key="2">
    <citation type="submission" date="2015-01" db="EMBL/GenBank/DDBJ databases">
        <title>Evolutionary Origins and Diversification of the Mycorrhizal Mutualists.</title>
        <authorList>
            <consortium name="DOE Joint Genome Institute"/>
            <consortium name="Mycorrhizal Genomics Consortium"/>
            <person name="Kohler A."/>
            <person name="Kuo A."/>
            <person name="Nagy L.G."/>
            <person name="Floudas D."/>
            <person name="Copeland A."/>
            <person name="Barry K.W."/>
            <person name="Cichocki N."/>
            <person name="Veneault-Fourrey C."/>
            <person name="LaButti K."/>
            <person name="Lindquist E.A."/>
            <person name="Lipzen A."/>
            <person name="Lundell T."/>
            <person name="Morin E."/>
            <person name="Murat C."/>
            <person name="Riley R."/>
            <person name="Ohm R."/>
            <person name="Sun H."/>
            <person name="Tunlid A."/>
            <person name="Henrissat B."/>
            <person name="Grigoriev I.V."/>
            <person name="Hibbett D.S."/>
            <person name="Martin F."/>
        </authorList>
    </citation>
    <scope>NUCLEOTIDE SEQUENCE [LARGE SCALE GENOMIC DNA]</scope>
    <source>
        <strain evidence="3">MUT 4182</strain>
    </source>
</reference>
<keyword evidence="3" id="KW-1185">Reference proteome</keyword>
<organism evidence="2 3">
    <name type="scientific">Tulasnella calospora MUT 4182</name>
    <dbReference type="NCBI Taxonomy" id="1051891"/>
    <lineage>
        <taxon>Eukaryota</taxon>
        <taxon>Fungi</taxon>
        <taxon>Dikarya</taxon>
        <taxon>Basidiomycota</taxon>
        <taxon>Agaricomycotina</taxon>
        <taxon>Agaricomycetes</taxon>
        <taxon>Cantharellales</taxon>
        <taxon>Tulasnellaceae</taxon>
        <taxon>Tulasnella</taxon>
    </lineage>
</organism>
<evidence type="ECO:0000313" key="3">
    <source>
        <dbReference type="Proteomes" id="UP000054248"/>
    </source>
</evidence>
<reference evidence="2 3" key="1">
    <citation type="submission" date="2014-04" db="EMBL/GenBank/DDBJ databases">
        <authorList>
            <consortium name="DOE Joint Genome Institute"/>
            <person name="Kuo A."/>
            <person name="Girlanda M."/>
            <person name="Perotto S."/>
            <person name="Kohler A."/>
            <person name="Nagy L.G."/>
            <person name="Floudas D."/>
            <person name="Copeland A."/>
            <person name="Barry K.W."/>
            <person name="Cichocki N."/>
            <person name="Veneault-Fourrey C."/>
            <person name="LaButti K."/>
            <person name="Lindquist E.A."/>
            <person name="Lipzen A."/>
            <person name="Lundell T."/>
            <person name="Morin E."/>
            <person name="Murat C."/>
            <person name="Sun H."/>
            <person name="Tunlid A."/>
            <person name="Henrissat B."/>
            <person name="Grigoriev I.V."/>
            <person name="Hibbett D.S."/>
            <person name="Martin F."/>
            <person name="Nordberg H.P."/>
            <person name="Cantor M.N."/>
            <person name="Hua S.X."/>
        </authorList>
    </citation>
    <scope>NUCLEOTIDE SEQUENCE [LARGE SCALE GENOMIC DNA]</scope>
    <source>
        <strain evidence="2 3">MUT 4182</strain>
    </source>
</reference>
<dbReference type="HOGENOM" id="CLU_977243_0_0_1"/>
<feature type="region of interest" description="Disordered" evidence="1">
    <location>
        <begin position="153"/>
        <end position="262"/>
    </location>
</feature>
<dbReference type="Proteomes" id="UP000054248">
    <property type="component" value="Unassembled WGS sequence"/>
</dbReference>
<name>A0A0C3L137_9AGAM</name>
<feature type="compositionally biased region" description="Polar residues" evidence="1">
    <location>
        <begin position="183"/>
        <end position="196"/>
    </location>
</feature>